<dbReference type="RefSeq" id="WP_197007105.1">
    <property type="nucleotide sequence ID" value="NZ_BONS01000005.1"/>
</dbReference>
<organism evidence="1 2">
    <name type="scientific">Longispora fulva</name>
    <dbReference type="NCBI Taxonomy" id="619741"/>
    <lineage>
        <taxon>Bacteria</taxon>
        <taxon>Bacillati</taxon>
        <taxon>Actinomycetota</taxon>
        <taxon>Actinomycetes</taxon>
        <taxon>Micromonosporales</taxon>
        <taxon>Micromonosporaceae</taxon>
        <taxon>Longispora</taxon>
    </lineage>
</organism>
<dbReference type="NCBIfam" id="TIGR02996">
    <property type="entry name" value="rpt_mate_G_obs"/>
    <property type="match status" value="1"/>
</dbReference>
<dbReference type="InterPro" id="IPR014338">
    <property type="entry name" value="CHP02996_rpt-companion-dom"/>
</dbReference>
<sequence length="420" mass="47471">MKNQADIILRSGTPAYSVATRLRDELGFAWRRDAGRHLFLERRAFTDPSITVGIGMADYRWEMDGLDLGYDILIWVNVRGVRGEREDAEAEALFAEMCHCLGYPAVLSDEGTPLLAWSPEQGARRFPPGTSGTERDRDLWADYAYPQVPAEVRIADGDVLGQLYARILADPDSDDLRLAYADAVADELPDYAELIRLQVEYTVLRRAGDPIDQDRWQRMRQLERAVQGDIAPRNGTPLPRPGQMGENRQVKRGFIELVAVDADFFFRNADRMIAGIPLRGVYLSGITEENVGRLAAIPQLSRLRGLALWGCPIGDAGLRTFLSSPYLTRLRWLNLEKTGITVAGVEALAASEALPELGYVTLDRDLNVNPELHFDWADTFADLSESHLGQQLARRYDRAWLRWRPKYYDSLGWDPRFDEV</sequence>
<dbReference type="SUPFAM" id="SSF52047">
    <property type="entry name" value="RNI-like"/>
    <property type="match status" value="1"/>
</dbReference>
<comment type="caution">
    <text evidence="1">The sequence shown here is derived from an EMBL/GenBank/DDBJ whole genome shotgun (WGS) entry which is preliminary data.</text>
</comment>
<name>A0A8J7GP01_9ACTN</name>
<dbReference type="Proteomes" id="UP000622552">
    <property type="component" value="Unassembled WGS sequence"/>
</dbReference>
<dbReference type="EMBL" id="JADOUF010000001">
    <property type="protein sequence ID" value="MBG6140573.1"/>
    <property type="molecule type" value="Genomic_DNA"/>
</dbReference>
<dbReference type="InterPro" id="IPR032675">
    <property type="entry name" value="LRR_dom_sf"/>
</dbReference>
<reference evidence="1" key="1">
    <citation type="submission" date="2020-11" db="EMBL/GenBank/DDBJ databases">
        <title>Sequencing the genomes of 1000 actinobacteria strains.</title>
        <authorList>
            <person name="Klenk H.-P."/>
        </authorList>
    </citation>
    <scope>NUCLEOTIDE SEQUENCE</scope>
    <source>
        <strain evidence="1">DSM 45356</strain>
    </source>
</reference>
<protein>
    <submittedName>
        <fullName evidence="1">Uncharacterized protein (TIGR02996 family)</fullName>
    </submittedName>
</protein>
<gene>
    <name evidence="1" type="ORF">IW245_006767</name>
</gene>
<accession>A0A8J7GP01</accession>
<dbReference type="Gene3D" id="3.80.10.10">
    <property type="entry name" value="Ribonuclease Inhibitor"/>
    <property type="match status" value="1"/>
</dbReference>
<evidence type="ECO:0000313" key="2">
    <source>
        <dbReference type="Proteomes" id="UP000622552"/>
    </source>
</evidence>
<keyword evidence="2" id="KW-1185">Reference proteome</keyword>
<dbReference type="AlphaFoldDB" id="A0A8J7GP01"/>
<evidence type="ECO:0000313" key="1">
    <source>
        <dbReference type="EMBL" id="MBG6140573.1"/>
    </source>
</evidence>
<proteinExistence type="predicted"/>